<comment type="caution">
    <text evidence="1">The sequence shown here is derived from an EMBL/GenBank/DDBJ whole genome shotgun (WGS) entry which is preliminary data.</text>
</comment>
<proteinExistence type="predicted"/>
<name>A0A0F8VUJ0_9ZZZZ</name>
<evidence type="ECO:0000313" key="1">
    <source>
        <dbReference type="EMBL" id="KKK47972.1"/>
    </source>
</evidence>
<dbReference type="EMBL" id="LAZR01069303">
    <property type="protein sequence ID" value="KKK47972.1"/>
    <property type="molecule type" value="Genomic_DNA"/>
</dbReference>
<organism evidence="1">
    <name type="scientific">marine sediment metagenome</name>
    <dbReference type="NCBI Taxonomy" id="412755"/>
    <lineage>
        <taxon>unclassified sequences</taxon>
        <taxon>metagenomes</taxon>
        <taxon>ecological metagenomes</taxon>
    </lineage>
</organism>
<sequence>MYQFWNKKNWNYKKYKAAQIALNKRKIKTTWVTAKDIEFISQFIKGSGICHGARNGFEVREFNKYVKTIGTDISDT</sequence>
<protein>
    <submittedName>
        <fullName evidence="1">Uncharacterized protein</fullName>
    </submittedName>
</protein>
<dbReference type="AlphaFoldDB" id="A0A0F8VUJ0"/>
<gene>
    <name evidence="1" type="ORF">LCGC14_3149830</name>
</gene>
<accession>A0A0F8VUJ0</accession>
<reference evidence="1" key="1">
    <citation type="journal article" date="2015" name="Nature">
        <title>Complex archaea that bridge the gap between prokaryotes and eukaryotes.</title>
        <authorList>
            <person name="Spang A."/>
            <person name="Saw J.H."/>
            <person name="Jorgensen S.L."/>
            <person name="Zaremba-Niedzwiedzka K."/>
            <person name="Martijn J."/>
            <person name="Lind A.E."/>
            <person name="van Eijk R."/>
            <person name="Schleper C."/>
            <person name="Guy L."/>
            <person name="Ettema T.J."/>
        </authorList>
    </citation>
    <scope>NUCLEOTIDE SEQUENCE</scope>
</reference>
<feature type="non-terminal residue" evidence="1">
    <location>
        <position position="76"/>
    </location>
</feature>